<keyword evidence="1" id="KW-0472">Membrane</keyword>
<evidence type="ECO:0000313" key="2">
    <source>
        <dbReference type="EMBL" id="MCE2596152.1"/>
    </source>
</evidence>
<dbReference type="RefSeq" id="WP_233053804.1">
    <property type="nucleotide sequence ID" value="NZ_JAIMJA010000016.1"/>
</dbReference>
<comment type="caution">
    <text evidence="2">The sequence shown here is derived from an EMBL/GenBank/DDBJ whole genome shotgun (WGS) entry which is preliminary data.</text>
</comment>
<feature type="transmembrane region" description="Helical" evidence="1">
    <location>
        <begin position="30"/>
        <end position="48"/>
    </location>
</feature>
<feature type="transmembrane region" description="Helical" evidence="1">
    <location>
        <begin position="68"/>
        <end position="91"/>
    </location>
</feature>
<dbReference type="Proteomes" id="UP001201273">
    <property type="component" value="Unassembled WGS sequence"/>
</dbReference>
<name>A0ABS8WAW7_9GAMM</name>
<sequence length="100" mass="11290">MFELIGGLVSILIGYAIYKYLRKTNNLSHVKWIFVILFISSIVSIWIVDLKVPFENSLLYSGGKANEFVAMLALVSRLVFSGTVVFVFIAFSRIKNHITS</sequence>
<keyword evidence="1" id="KW-0812">Transmembrane</keyword>
<evidence type="ECO:0000256" key="1">
    <source>
        <dbReference type="SAM" id="Phobius"/>
    </source>
</evidence>
<protein>
    <submittedName>
        <fullName evidence="2">Uncharacterized protein</fullName>
    </submittedName>
</protein>
<keyword evidence="1" id="KW-1133">Transmembrane helix</keyword>
<gene>
    <name evidence="2" type="ORF">K6Y31_15165</name>
</gene>
<accession>A0ABS8WAW7</accession>
<feature type="transmembrane region" description="Helical" evidence="1">
    <location>
        <begin position="6"/>
        <end position="21"/>
    </location>
</feature>
<reference evidence="2 3" key="1">
    <citation type="journal article" date="2022" name="Environ. Microbiol. Rep.">
        <title>Eco-phylogenetic analyses reveal divergent evolution of vitamin B12 metabolism in the marine bacterial family 'Psychromonadaceae'.</title>
        <authorList>
            <person name="Jin X."/>
            <person name="Yang Y."/>
            <person name="Cao H."/>
            <person name="Gao B."/>
            <person name="Zhao Z."/>
        </authorList>
    </citation>
    <scope>NUCLEOTIDE SEQUENCE [LARGE SCALE GENOMIC DNA]</scope>
    <source>
        <strain evidence="2 3">MKS20</strain>
    </source>
</reference>
<keyword evidence="3" id="KW-1185">Reference proteome</keyword>
<organism evidence="2 3">
    <name type="scientific">Motilimonas cestriensis</name>
    <dbReference type="NCBI Taxonomy" id="2742685"/>
    <lineage>
        <taxon>Bacteria</taxon>
        <taxon>Pseudomonadati</taxon>
        <taxon>Pseudomonadota</taxon>
        <taxon>Gammaproteobacteria</taxon>
        <taxon>Alteromonadales</taxon>
        <taxon>Alteromonadales genera incertae sedis</taxon>
        <taxon>Motilimonas</taxon>
    </lineage>
</organism>
<proteinExistence type="predicted"/>
<dbReference type="EMBL" id="JAIMJA010000016">
    <property type="protein sequence ID" value="MCE2596152.1"/>
    <property type="molecule type" value="Genomic_DNA"/>
</dbReference>
<evidence type="ECO:0000313" key="3">
    <source>
        <dbReference type="Proteomes" id="UP001201273"/>
    </source>
</evidence>